<proteinExistence type="predicted"/>
<organism evidence="1 2">
    <name type="scientific">Vreelandella rituensis</name>
    <dbReference type="NCBI Taxonomy" id="2282306"/>
    <lineage>
        <taxon>Bacteria</taxon>
        <taxon>Pseudomonadati</taxon>
        <taxon>Pseudomonadota</taxon>
        <taxon>Gammaproteobacteria</taxon>
        <taxon>Oceanospirillales</taxon>
        <taxon>Halomonadaceae</taxon>
        <taxon>Vreelandella</taxon>
    </lineage>
</organism>
<comment type="caution">
    <text evidence="1">The sequence shown here is derived from an EMBL/GenBank/DDBJ whole genome shotgun (WGS) entry which is preliminary data.</text>
</comment>
<name>A0A368TQ87_9GAMM</name>
<reference evidence="1 2" key="1">
    <citation type="submission" date="2018-07" db="EMBL/GenBank/DDBJ databases">
        <title>Halomonas rutogse sp. nov., isolated from Lake TangqianCo on Tibetan Plateau.</title>
        <authorList>
            <person name="Lu H."/>
            <person name="Xing P."/>
            <person name="Wu Q."/>
        </authorList>
    </citation>
    <scope>NUCLEOTIDE SEQUENCE [LARGE SCALE GENOMIC DNA]</scope>
    <source>
        <strain evidence="1 2">TQ8S</strain>
    </source>
</reference>
<evidence type="ECO:0000313" key="2">
    <source>
        <dbReference type="Proteomes" id="UP000253204"/>
    </source>
</evidence>
<evidence type="ECO:0000313" key="1">
    <source>
        <dbReference type="EMBL" id="RCV86748.1"/>
    </source>
</evidence>
<sequence length="57" mass="6825">MYLSNLQGTNRYEVSRTTAWRWSSEGRLPKPIRLIPGYTRWHLEMPEDFEANIENVN</sequence>
<dbReference type="OrthoDB" id="5297660at2"/>
<keyword evidence="2" id="KW-1185">Reference proteome</keyword>
<accession>A0A368TQ87</accession>
<dbReference type="Proteomes" id="UP000253204">
    <property type="component" value="Unassembled WGS sequence"/>
</dbReference>
<gene>
    <name evidence="1" type="ORF">DU506_17850</name>
</gene>
<dbReference type="EMBL" id="QPIJ01000060">
    <property type="protein sequence ID" value="RCV86748.1"/>
    <property type="molecule type" value="Genomic_DNA"/>
</dbReference>
<dbReference type="AlphaFoldDB" id="A0A368TQ87"/>
<protein>
    <submittedName>
        <fullName evidence="1">AlpA family transcriptional regulator</fullName>
    </submittedName>
</protein>